<organism evidence="1">
    <name type="scientific">Arion vulgaris</name>
    <dbReference type="NCBI Taxonomy" id="1028688"/>
    <lineage>
        <taxon>Eukaryota</taxon>
        <taxon>Metazoa</taxon>
        <taxon>Spiralia</taxon>
        <taxon>Lophotrochozoa</taxon>
        <taxon>Mollusca</taxon>
        <taxon>Gastropoda</taxon>
        <taxon>Heterobranchia</taxon>
        <taxon>Euthyneura</taxon>
        <taxon>Panpulmonata</taxon>
        <taxon>Eupulmonata</taxon>
        <taxon>Stylommatophora</taxon>
        <taxon>Helicina</taxon>
        <taxon>Arionoidea</taxon>
        <taxon>Arionidae</taxon>
        <taxon>Arion</taxon>
    </lineage>
</organism>
<name>A0A0B6YC98_9EUPU</name>
<reference evidence="1" key="1">
    <citation type="submission" date="2014-12" db="EMBL/GenBank/DDBJ databases">
        <title>Insight into the proteome of Arion vulgaris.</title>
        <authorList>
            <person name="Aradska J."/>
            <person name="Bulat T."/>
            <person name="Smidak R."/>
            <person name="Sarate P."/>
            <person name="Gangsoo J."/>
            <person name="Sialana F."/>
            <person name="Bilban M."/>
            <person name="Lubec G."/>
        </authorList>
    </citation>
    <scope>NUCLEOTIDE SEQUENCE</scope>
    <source>
        <tissue evidence="1">Skin</tissue>
    </source>
</reference>
<evidence type="ECO:0000313" key="1">
    <source>
        <dbReference type="EMBL" id="CEK53794.1"/>
    </source>
</evidence>
<gene>
    <name evidence="1" type="primary">ORF21253</name>
</gene>
<dbReference type="EMBL" id="HACG01006929">
    <property type="protein sequence ID" value="CEK53794.1"/>
    <property type="molecule type" value="Transcribed_RNA"/>
</dbReference>
<protein>
    <submittedName>
        <fullName evidence="1">Uncharacterized protein</fullName>
    </submittedName>
</protein>
<dbReference type="AlphaFoldDB" id="A0A0B6YC98"/>
<proteinExistence type="predicted"/>
<accession>A0A0B6YC98</accession>
<sequence length="60" mass="6397">MQLLSNDPFDNLTVIDGGSSLGVHHNSHPQVVCPFWNLALMTAALNNSFCTRCPASAAVI</sequence>
<feature type="non-terminal residue" evidence="1">
    <location>
        <position position="60"/>
    </location>
</feature>